<feature type="region of interest" description="Disordered" evidence="1">
    <location>
        <begin position="28"/>
        <end position="72"/>
    </location>
</feature>
<evidence type="ECO:0000313" key="2">
    <source>
        <dbReference type="EMBL" id="BFP49874.1"/>
    </source>
</evidence>
<sequence length="201" mass="21776">MQRPFVAFPFLLTLGSLILLNHFNPAGTLTEHRSTQRPPDADERDGKRGHIHDIPNSSLPVRRLRDAPPGRPLPEVALPAAPLGLSAGAGGQVDTTRLDILADFVDGTIGRPELTISVDIATRAILAAELRPHTTKTVDVALLLTEMTTPHPARPTGQMRRAWTTPHAQPARTGGCGRGQAGRQGNRARLGRPIRRGGYRW</sequence>
<dbReference type="EMBL" id="AP035881">
    <property type="protein sequence ID" value="BFP49874.1"/>
    <property type="molecule type" value="Genomic_DNA"/>
</dbReference>
<proteinExistence type="predicted"/>
<feature type="compositionally biased region" description="Basic and acidic residues" evidence="1">
    <location>
        <begin position="30"/>
        <end position="53"/>
    </location>
</feature>
<protein>
    <submittedName>
        <fullName evidence="2">Uncharacterized protein</fullName>
    </submittedName>
</protein>
<dbReference type="AlphaFoldDB" id="A0AB33K876"/>
<organism evidence="2">
    <name type="scientific">Kitasatospora sp. CMC57</name>
    <dbReference type="NCBI Taxonomy" id="3231513"/>
    <lineage>
        <taxon>Bacteria</taxon>
        <taxon>Bacillati</taxon>
        <taxon>Actinomycetota</taxon>
        <taxon>Actinomycetes</taxon>
        <taxon>Kitasatosporales</taxon>
        <taxon>Streptomycetaceae</taxon>
        <taxon>Kitasatospora</taxon>
    </lineage>
</organism>
<gene>
    <name evidence="2" type="ORF">KCMC57_62420</name>
</gene>
<accession>A0AB33K876</accession>
<reference evidence="2" key="1">
    <citation type="submission" date="2024-07" db="EMBL/GenBank/DDBJ databases">
        <title>Complete genome sequences of cellulolytic bacteria, Kitasatospora sp. CMC57 and Streptomyces sp. CMC78, isolated from Japanese agricultural soil.</title>
        <authorList>
            <person name="Hashimoto T."/>
            <person name="Ito M."/>
            <person name="Iwamoto M."/>
            <person name="Fukahori D."/>
            <person name="Shoda T."/>
            <person name="Sakoda M."/>
            <person name="Morohoshi T."/>
            <person name="Mitsuboshi M."/>
            <person name="Nishizawa T."/>
        </authorList>
    </citation>
    <scope>NUCLEOTIDE SEQUENCE</scope>
    <source>
        <strain evidence="2">CMC57</strain>
    </source>
</reference>
<evidence type="ECO:0000256" key="1">
    <source>
        <dbReference type="SAM" id="MobiDB-lite"/>
    </source>
</evidence>
<dbReference type="Gene3D" id="3.30.420.10">
    <property type="entry name" value="Ribonuclease H-like superfamily/Ribonuclease H"/>
    <property type="match status" value="1"/>
</dbReference>
<feature type="compositionally biased region" description="Basic residues" evidence="1">
    <location>
        <begin position="189"/>
        <end position="201"/>
    </location>
</feature>
<name>A0AB33K876_9ACTN</name>
<dbReference type="GO" id="GO:0003676">
    <property type="term" value="F:nucleic acid binding"/>
    <property type="evidence" value="ECO:0007669"/>
    <property type="project" value="InterPro"/>
</dbReference>
<feature type="region of interest" description="Disordered" evidence="1">
    <location>
        <begin position="167"/>
        <end position="201"/>
    </location>
</feature>
<dbReference type="InterPro" id="IPR036397">
    <property type="entry name" value="RNaseH_sf"/>
</dbReference>